<evidence type="ECO:0000313" key="6">
    <source>
        <dbReference type="EMBL" id="MFI6501495.1"/>
    </source>
</evidence>
<keyword evidence="7" id="KW-1185">Reference proteome</keyword>
<evidence type="ECO:0000256" key="3">
    <source>
        <dbReference type="ARBA" id="ARBA00023163"/>
    </source>
</evidence>
<dbReference type="EMBL" id="JBITGY010000008">
    <property type="protein sequence ID" value="MFI6501495.1"/>
    <property type="molecule type" value="Genomic_DNA"/>
</dbReference>
<dbReference type="InterPro" id="IPR036271">
    <property type="entry name" value="Tet_transcr_reg_TetR-rel_C_sf"/>
</dbReference>
<feature type="DNA-binding region" description="H-T-H motif" evidence="4">
    <location>
        <begin position="32"/>
        <end position="51"/>
    </location>
</feature>
<evidence type="ECO:0000256" key="2">
    <source>
        <dbReference type="ARBA" id="ARBA00023125"/>
    </source>
</evidence>
<proteinExistence type="predicted"/>
<evidence type="ECO:0000259" key="5">
    <source>
        <dbReference type="PROSITE" id="PS50977"/>
    </source>
</evidence>
<organism evidence="6 7">
    <name type="scientific">Nonomuraea typhae</name>
    <dbReference type="NCBI Taxonomy" id="2603600"/>
    <lineage>
        <taxon>Bacteria</taxon>
        <taxon>Bacillati</taxon>
        <taxon>Actinomycetota</taxon>
        <taxon>Actinomycetes</taxon>
        <taxon>Streptosporangiales</taxon>
        <taxon>Streptosporangiaceae</taxon>
        <taxon>Nonomuraea</taxon>
    </lineage>
</organism>
<comment type="caution">
    <text evidence="6">The sequence shown here is derived from an EMBL/GenBank/DDBJ whole genome shotgun (WGS) entry which is preliminary data.</text>
</comment>
<evidence type="ECO:0000256" key="4">
    <source>
        <dbReference type="PROSITE-ProRule" id="PRU00335"/>
    </source>
</evidence>
<dbReference type="RefSeq" id="WP_397086126.1">
    <property type="nucleotide sequence ID" value="NZ_JBITGY010000008.1"/>
</dbReference>
<dbReference type="PANTHER" id="PTHR30055">
    <property type="entry name" value="HTH-TYPE TRANSCRIPTIONAL REGULATOR RUTR"/>
    <property type="match status" value="1"/>
</dbReference>
<evidence type="ECO:0000256" key="1">
    <source>
        <dbReference type="ARBA" id="ARBA00023015"/>
    </source>
</evidence>
<dbReference type="SUPFAM" id="SSF46689">
    <property type="entry name" value="Homeodomain-like"/>
    <property type="match status" value="1"/>
</dbReference>
<dbReference type="InterPro" id="IPR050109">
    <property type="entry name" value="HTH-type_TetR-like_transc_reg"/>
</dbReference>
<dbReference type="PANTHER" id="PTHR30055:SF234">
    <property type="entry name" value="HTH-TYPE TRANSCRIPTIONAL REGULATOR BETI"/>
    <property type="match status" value="1"/>
</dbReference>
<evidence type="ECO:0000313" key="7">
    <source>
        <dbReference type="Proteomes" id="UP001612741"/>
    </source>
</evidence>
<dbReference type="Pfam" id="PF00440">
    <property type="entry name" value="TetR_N"/>
    <property type="match status" value="1"/>
</dbReference>
<dbReference type="Gene3D" id="1.10.357.10">
    <property type="entry name" value="Tetracycline Repressor, domain 2"/>
    <property type="match status" value="1"/>
</dbReference>
<sequence>MAPKRVDKDARRQEILDAAVRVFSRKGFAASRIDDVAAEAGIGKGSVYLYYDSRESLLEAALAQYAAGADALLRQAVEGDAPPLERLITLVHSTIALLSTQRDLARTLLDLWATDHMRPAYRAYREAVTTVLTQARPDLGLAHTTVLIGAIEGVLLQWLIDPDVPLADMAGPIVDVCVEGLRERA</sequence>
<dbReference type="Proteomes" id="UP001612741">
    <property type="component" value="Unassembled WGS sequence"/>
</dbReference>
<dbReference type="SUPFAM" id="SSF48498">
    <property type="entry name" value="Tetracyclin repressor-like, C-terminal domain"/>
    <property type="match status" value="1"/>
</dbReference>
<keyword evidence="3" id="KW-0804">Transcription</keyword>
<accession>A0ABW7Z018</accession>
<dbReference type="InterPro" id="IPR001647">
    <property type="entry name" value="HTH_TetR"/>
</dbReference>
<keyword evidence="2 4" id="KW-0238">DNA-binding</keyword>
<dbReference type="PROSITE" id="PS50977">
    <property type="entry name" value="HTH_TETR_2"/>
    <property type="match status" value="1"/>
</dbReference>
<feature type="domain" description="HTH tetR-type" evidence="5">
    <location>
        <begin position="9"/>
        <end position="69"/>
    </location>
</feature>
<keyword evidence="1" id="KW-0805">Transcription regulation</keyword>
<dbReference type="InterPro" id="IPR009057">
    <property type="entry name" value="Homeodomain-like_sf"/>
</dbReference>
<gene>
    <name evidence="6" type="ORF">ACIBG2_29230</name>
</gene>
<dbReference type="PRINTS" id="PR00455">
    <property type="entry name" value="HTHTETR"/>
</dbReference>
<protein>
    <submittedName>
        <fullName evidence="6">TetR/AcrR family transcriptional regulator</fullName>
    </submittedName>
</protein>
<name>A0ABW7Z018_9ACTN</name>
<reference evidence="6 7" key="1">
    <citation type="submission" date="2024-10" db="EMBL/GenBank/DDBJ databases">
        <title>The Natural Products Discovery Center: Release of the First 8490 Sequenced Strains for Exploring Actinobacteria Biosynthetic Diversity.</title>
        <authorList>
            <person name="Kalkreuter E."/>
            <person name="Kautsar S.A."/>
            <person name="Yang D."/>
            <person name="Bader C.D."/>
            <person name="Teijaro C.N."/>
            <person name="Fluegel L."/>
            <person name="Davis C.M."/>
            <person name="Simpson J.R."/>
            <person name="Lauterbach L."/>
            <person name="Steele A.D."/>
            <person name="Gui C."/>
            <person name="Meng S."/>
            <person name="Li G."/>
            <person name="Viehrig K."/>
            <person name="Ye F."/>
            <person name="Su P."/>
            <person name="Kiefer A.F."/>
            <person name="Nichols A."/>
            <person name="Cepeda A.J."/>
            <person name="Yan W."/>
            <person name="Fan B."/>
            <person name="Jiang Y."/>
            <person name="Adhikari A."/>
            <person name="Zheng C.-J."/>
            <person name="Schuster L."/>
            <person name="Cowan T.M."/>
            <person name="Smanski M.J."/>
            <person name="Chevrette M.G."/>
            <person name="De Carvalho L.P.S."/>
            <person name="Shen B."/>
        </authorList>
    </citation>
    <scope>NUCLEOTIDE SEQUENCE [LARGE SCALE GENOMIC DNA]</scope>
    <source>
        <strain evidence="6 7">NPDC050545</strain>
    </source>
</reference>